<gene>
    <name evidence="1" type="ORF">CWATWH0003_B329</name>
</gene>
<evidence type="ECO:0008006" key="3">
    <source>
        <dbReference type="Google" id="ProtNLM"/>
    </source>
</evidence>
<dbReference type="PATRIC" id="fig|423471.3.peg.5593"/>
<dbReference type="AlphaFoldDB" id="G5JEZ2"/>
<protein>
    <recommendedName>
        <fullName evidence="3">Aspartyl protease</fullName>
    </recommendedName>
</protein>
<reference evidence="1 2" key="1">
    <citation type="journal article" date="2011" name="Front. Microbiol.">
        <title>Two Strains of Crocosphaera watsonii with Highly Conserved Genomes are Distinguished by Strain-Specific Features.</title>
        <authorList>
            <person name="Bench S.R."/>
            <person name="Ilikchyan I.N."/>
            <person name="Tripp H.J."/>
            <person name="Zehr J.P."/>
        </authorList>
    </citation>
    <scope>NUCLEOTIDE SEQUENCE [LARGE SCALE GENOMIC DNA]</scope>
    <source>
        <strain evidence="1 2">WH 0003</strain>
    </source>
</reference>
<proteinExistence type="predicted"/>
<dbReference type="EMBL" id="AESD01001119">
    <property type="protein sequence ID" value="EHJ09247.1"/>
    <property type="molecule type" value="Genomic_DNA"/>
</dbReference>
<dbReference type="RefSeq" id="WP_007313706.1">
    <property type="nucleotide sequence ID" value="NZ_AESD01001119.1"/>
</dbReference>
<organism evidence="1 2">
    <name type="scientific">Crocosphaera watsonii WH 0003</name>
    <dbReference type="NCBI Taxonomy" id="423471"/>
    <lineage>
        <taxon>Bacteria</taxon>
        <taxon>Bacillati</taxon>
        <taxon>Cyanobacteriota</taxon>
        <taxon>Cyanophyceae</taxon>
        <taxon>Oscillatoriophycideae</taxon>
        <taxon>Chroococcales</taxon>
        <taxon>Aphanothecaceae</taxon>
        <taxon>Crocosphaera</taxon>
    </lineage>
</organism>
<name>G5JEZ2_CROWT</name>
<dbReference type="Proteomes" id="UP000003477">
    <property type="component" value="Unassembled WGS sequence"/>
</dbReference>
<evidence type="ECO:0000313" key="2">
    <source>
        <dbReference type="Proteomes" id="UP000003477"/>
    </source>
</evidence>
<evidence type="ECO:0000313" key="1">
    <source>
        <dbReference type="EMBL" id="EHJ09247.1"/>
    </source>
</evidence>
<dbReference type="GeneID" id="88769278"/>
<accession>G5JEZ2</accession>
<dbReference type="Gene3D" id="2.40.70.10">
    <property type="entry name" value="Acid Proteases"/>
    <property type="match status" value="1"/>
</dbReference>
<dbReference type="InterPro" id="IPR021109">
    <property type="entry name" value="Peptidase_aspartic_dom_sf"/>
</dbReference>
<sequence>MNGYFGENGELLFDIDLIAVNEEIVSVEVLLDTGFTTGWLAINIQDAEALGWPIMAAQIEMQTASGNNFFSLYEGQVKLDGELFKIPVHVGTNFSEILLGCQWLEILELVVNKQKDILTLTLLK</sequence>
<comment type="caution">
    <text evidence="1">The sequence shown here is derived from an EMBL/GenBank/DDBJ whole genome shotgun (WGS) entry which is preliminary data.</text>
</comment>